<comment type="subcellular location">
    <subcellularLocation>
        <location evidence="1 9 10">Nucleus</location>
    </subcellularLocation>
</comment>
<dbReference type="Proteomes" id="UP000827889">
    <property type="component" value="Chromosome 9"/>
</dbReference>
<organism evidence="13 14">
    <name type="scientific">Rhodamnia argentea</name>
    <dbReference type="NCBI Taxonomy" id="178133"/>
    <lineage>
        <taxon>Eukaryota</taxon>
        <taxon>Viridiplantae</taxon>
        <taxon>Streptophyta</taxon>
        <taxon>Embryophyta</taxon>
        <taxon>Tracheophyta</taxon>
        <taxon>Spermatophyta</taxon>
        <taxon>Magnoliopsida</taxon>
        <taxon>eudicotyledons</taxon>
        <taxon>Gunneridae</taxon>
        <taxon>Pentapetalae</taxon>
        <taxon>rosids</taxon>
        <taxon>malvids</taxon>
        <taxon>Myrtales</taxon>
        <taxon>Myrtaceae</taxon>
        <taxon>Myrtoideae</taxon>
        <taxon>Myrteae</taxon>
        <taxon>Australasian group</taxon>
        <taxon>Rhodamnia</taxon>
    </lineage>
</organism>
<feature type="compositionally biased region" description="Polar residues" evidence="11">
    <location>
        <begin position="16"/>
        <end position="45"/>
    </location>
</feature>
<evidence type="ECO:0000256" key="3">
    <source>
        <dbReference type="ARBA" id="ARBA00023015"/>
    </source>
</evidence>
<dbReference type="GO" id="GO:0003677">
    <property type="term" value="F:DNA binding"/>
    <property type="evidence" value="ECO:0007669"/>
    <property type="project" value="UniProtKB-KW"/>
</dbReference>
<keyword evidence="7 9" id="KW-0539">Nucleus</keyword>
<evidence type="ECO:0000256" key="7">
    <source>
        <dbReference type="ARBA" id="ARBA00023242"/>
    </source>
</evidence>
<keyword evidence="2" id="KW-0217">Developmental protein</keyword>
<dbReference type="InterPro" id="IPR009057">
    <property type="entry name" value="Homeodomain-like_sf"/>
</dbReference>
<dbReference type="SMART" id="SM00389">
    <property type="entry name" value="HOX"/>
    <property type="match status" value="1"/>
</dbReference>
<feature type="compositionally biased region" description="Polar residues" evidence="11">
    <location>
        <begin position="167"/>
        <end position="180"/>
    </location>
</feature>
<evidence type="ECO:0000256" key="8">
    <source>
        <dbReference type="ARBA" id="ARBA00024040"/>
    </source>
</evidence>
<evidence type="ECO:0000313" key="13">
    <source>
        <dbReference type="Proteomes" id="UP000827889"/>
    </source>
</evidence>
<accession>A0ABM3HXG1</accession>
<evidence type="ECO:0000256" key="9">
    <source>
        <dbReference type="PROSITE-ProRule" id="PRU00108"/>
    </source>
</evidence>
<sequence length="407" mass="44567">MASSNRHWPSMFKSKPCNTQPHQWQHDLNPSLLSSSGCHRTSPYSSGCEERTPEPKPRWNPKPEQIRILEAIFDSGMVNPPRDEIRKIRAQLQEYGQVGDANVFYWFQNRKSRSKHKLRHLQTSKQQRQQQNQNTSTNNNHNLHPMTSSMSPAITAPNSSSSSSSSERTSPTGSKKTNLSLGPCSSDALDIPNPVLSMNQAYFSQTHHGDFFTEPSLLFPQQSHQGVSACGFTQAGQGFCFSPPTSVVQVSHEQSPNIGPCTSLLLSEIMNSNNSSNNAAASEKLGQSDHHKVKMMQLPTSSLGNNYSVINPIGTTQCAVPTTVTTSFHLPSTNIHNVQGVPEAGDEAKSTVFINDMAFQVAPGPLNVRAAFGDDAVLINASGQLVLTNEWGLTLQPLQHGASYYLI</sequence>
<dbReference type="SUPFAM" id="SSF46689">
    <property type="entry name" value="Homeodomain-like"/>
    <property type="match status" value="1"/>
</dbReference>
<evidence type="ECO:0000259" key="12">
    <source>
        <dbReference type="PROSITE" id="PS50071"/>
    </source>
</evidence>
<feature type="domain" description="Homeobox" evidence="12">
    <location>
        <begin position="52"/>
        <end position="117"/>
    </location>
</feature>
<dbReference type="CDD" id="cd00086">
    <property type="entry name" value="homeodomain"/>
    <property type="match status" value="1"/>
</dbReference>
<dbReference type="InterPro" id="IPR044557">
    <property type="entry name" value="WOX8/9-like"/>
</dbReference>
<dbReference type="GeneID" id="115739665"/>
<keyword evidence="4 9" id="KW-0238">DNA-binding</keyword>
<feature type="DNA-binding region" description="Homeobox" evidence="9">
    <location>
        <begin position="54"/>
        <end position="118"/>
    </location>
</feature>
<feature type="region of interest" description="Disordered" evidence="11">
    <location>
        <begin position="1"/>
        <end position="63"/>
    </location>
</feature>
<evidence type="ECO:0000256" key="5">
    <source>
        <dbReference type="ARBA" id="ARBA00023155"/>
    </source>
</evidence>
<name>A0ABM3HXG1_9MYRT</name>
<evidence type="ECO:0000313" key="14">
    <source>
        <dbReference type="RefSeq" id="XP_048141298.1"/>
    </source>
</evidence>
<evidence type="ECO:0000256" key="2">
    <source>
        <dbReference type="ARBA" id="ARBA00022473"/>
    </source>
</evidence>
<dbReference type="RefSeq" id="XP_048141298.1">
    <property type="nucleotide sequence ID" value="XM_048285341.1"/>
</dbReference>
<reference evidence="14" key="1">
    <citation type="submission" date="2025-08" db="UniProtKB">
        <authorList>
            <consortium name="RefSeq"/>
        </authorList>
    </citation>
    <scope>IDENTIFICATION</scope>
    <source>
        <tissue evidence="14">Leaf</tissue>
    </source>
</reference>
<dbReference type="PANTHER" id="PTHR47288:SF1">
    <property type="entry name" value="WUSCHEL-RELATED HOMEOBOX 9"/>
    <property type="match status" value="1"/>
</dbReference>
<keyword evidence="3" id="KW-0805">Transcription regulation</keyword>
<proteinExistence type="inferred from homology"/>
<gene>
    <name evidence="14" type="primary">LOC115739665</name>
</gene>
<evidence type="ECO:0000256" key="1">
    <source>
        <dbReference type="ARBA" id="ARBA00004123"/>
    </source>
</evidence>
<keyword evidence="5 9" id="KW-0371">Homeobox</keyword>
<feature type="compositionally biased region" description="Polar residues" evidence="11">
    <location>
        <begin position="145"/>
        <end position="158"/>
    </location>
</feature>
<dbReference type="PROSITE" id="PS50071">
    <property type="entry name" value="HOMEOBOX_2"/>
    <property type="match status" value="1"/>
</dbReference>
<dbReference type="Pfam" id="PF00046">
    <property type="entry name" value="Homeodomain"/>
    <property type="match status" value="1"/>
</dbReference>
<feature type="compositionally biased region" description="Low complexity" evidence="11">
    <location>
        <begin position="123"/>
        <end position="144"/>
    </location>
</feature>
<evidence type="ECO:0000256" key="11">
    <source>
        <dbReference type="SAM" id="MobiDB-lite"/>
    </source>
</evidence>
<evidence type="ECO:0000256" key="4">
    <source>
        <dbReference type="ARBA" id="ARBA00023125"/>
    </source>
</evidence>
<dbReference type="Gene3D" id="1.10.10.60">
    <property type="entry name" value="Homeodomain-like"/>
    <property type="match status" value="1"/>
</dbReference>
<keyword evidence="6" id="KW-0804">Transcription</keyword>
<dbReference type="PANTHER" id="PTHR47288">
    <property type="entry name" value="WUSCHEL-RELATED HOMEOBOX 9"/>
    <property type="match status" value="1"/>
</dbReference>
<protein>
    <submittedName>
        <fullName evidence="14">WUSCHEL-related homeobox 9</fullName>
    </submittedName>
</protein>
<evidence type="ECO:0000256" key="10">
    <source>
        <dbReference type="RuleBase" id="RU000682"/>
    </source>
</evidence>
<evidence type="ECO:0000256" key="6">
    <source>
        <dbReference type="ARBA" id="ARBA00023163"/>
    </source>
</evidence>
<dbReference type="InterPro" id="IPR001356">
    <property type="entry name" value="HD"/>
</dbReference>
<keyword evidence="13" id="KW-1185">Reference proteome</keyword>
<feature type="compositionally biased region" description="Basic and acidic residues" evidence="11">
    <location>
        <begin position="48"/>
        <end position="57"/>
    </location>
</feature>
<comment type="similarity">
    <text evidence="8">Belongs to the WUS homeobox family.</text>
</comment>
<feature type="region of interest" description="Disordered" evidence="11">
    <location>
        <begin position="115"/>
        <end position="185"/>
    </location>
</feature>